<dbReference type="EMBL" id="CP041405">
    <property type="protein sequence ID" value="QDM42626.1"/>
    <property type="molecule type" value="Genomic_DNA"/>
</dbReference>
<proteinExistence type="predicted"/>
<feature type="domain" description="Metallo-beta-lactamase" evidence="5">
    <location>
        <begin position="6"/>
        <end position="201"/>
    </location>
</feature>
<keyword evidence="9" id="KW-1185">Reference proteome</keyword>
<reference evidence="6 9" key="2">
    <citation type="submission" date="2022-05" db="EMBL/GenBank/DDBJ databases">
        <title>Genome Sequencing of Bee-Associated Microbes.</title>
        <authorList>
            <person name="Dunlap C."/>
        </authorList>
    </citation>
    <scope>NUCLEOTIDE SEQUENCE [LARGE SCALE GENOMIC DNA]</scope>
    <source>
        <strain evidence="6 9">NRRL B-14613</strain>
    </source>
</reference>
<dbReference type="RefSeq" id="WP_087441217.1">
    <property type="nucleotide sequence ID" value="NZ_CABMNB010000015.1"/>
</dbReference>
<evidence type="ECO:0000313" key="8">
    <source>
        <dbReference type="Proteomes" id="UP000315377"/>
    </source>
</evidence>
<organism evidence="7 8">
    <name type="scientific">Paenibacillus thiaminolyticus</name>
    <name type="common">Bacillus thiaminolyticus</name>
    <dbReference type="NCBI Taxonomy" id="49283"/>
    <lineage>
        <taxon>Bacteria</taxon>
        <taxon>Bacillati</taxon>
        <taxon>Bacillota</taxon>
        <taxon>Bacilli</taxon>
        <taxon>Bacillales</taxon>
        <taxon>Paenibacillaceae</taxon>
        <taxon>Paenibacillus</taxon>
    </lineage>
</organism>
<dbReference type="Proteomes" id="UP000315377">
    <property type="component" value="Chromosome"/>
</dbReference>
<comment type="catalytic activity">
    <reaction evidence="4">
        <text>3',5'-cyclic UMP + H2O = UMP + H(+)</text>
        <dbReference type="Rhea" id="RHEA:70575"/>
        <dbReference type="ChEBI" id="CHEBI:15377"/>
        <dbReference type="ChEBI" id="CHEBI:15378"/>
        <dbReference type="ChEBI" id="CHEBI:57865"/>
        <dbReference type="ChEBI" id="CHEBI:184387"/>
    </reaction>
    <physiologicalReaction direction="left-to-right" evidence="4">
        <dbReference type="Rhea" id="RHEA:70576"/>
    </physiologicalReaction>
</comment>
<dbReference type="GeneID" id="76994992"/>
<evidence type="ECO:0000313" key="7">
    <source>
        <dbReference type="EMBL" id="QDM42626.1"/>
    </source>
</evidence>
<comment type="function">
    <text evidence="3">Counteracts the endogenous Pycsar antiviral defense system. Phosphodiesterase that enables metal-dependent hydrolysis of host cyclic nucleotide Pycsar defense signals such as cCMP and cUMP.</text>
</comment>
<accession>A0AAP9DR47</accession>
<dbReference type="InterPro" id="IPR050114">
    <property type="entry name" value="UPF0173_UPF0282_UlaG_hydrolase"/>
</dbReference>
<dbReference type="SUPFAM" id="SSF56281">
    <property type="entry name" value="Metallo-hydrolase/oxidoreductase"/>
    <property type="match status" value="1"/>
</dbReference>
<name>A0AAP9DR47_PANTH</name>
<comment type="catalytic activity">
    <reaction evidence="2">
        <text>3',5'-cyclic CMP + H2O = CMP + H(+)</text>
        <dbReference type="Rhea" id="RHEA:72675"/>
        <dbReference type="ChEBI" id="CHEBI:15377"/>
        <dbReference type="ChEBI" id="CHEBI:15378"/>
        <dbReference type="ChEBI" id="CHEBI:58003"/>
        <dbReference type="ChEBI" id="CHEBI:60377"/>
    </reaction>
    <physiologicalReaction direction="left-to-right" evidence="2">
        <dbReference type="Rhea" id="RHEA:72676"/>
    </physiologicalReaction>
</comment>
<sequence length="251" mass="27727">MDIRLVRNATLVLQYADKRFLIDPFFAAKGTLPPFPNTPNQDTPNPIVDLPLPIEELTQVDAVIVTHLHPDHFDEAAKAALPKDIKIYAQNERDAELIKKEGFHQVETFHQASMGDILLTRTNGSHGIGDITQFTGEVSGLVLSHPDEQKLYIAGDTVWYSGVQAAIDTHQPELIIVNGGAAQFLAGGPITMTADDIYKTHQAAPQAKIIVVHMESLNHCLLTREKLKRFINEKQISSHIMVPCDGDIISL</sequence>
<evidence type="ECO:0000313" key="9">
    <source>
        <dbReference type="Proteomes" id="UP001209276"/>
    </source>
</evidence>
<evidence type="ECO:0000256" key="2">
    <source>
        <dbReference type="ARBA" id="ARBA00034221"/>
    </source>
</evidence>
<dbReference type="PANTHER" id="PTHR43546:SF9">
    <property type="entry name" value="L-ASCORBATE-6-PHOSPHATE LACTONASE ULAG-RELATED"/>
    <property type="match status" value="1"/>
</dbReference>
<dbReference type="InterPro" id="IPR001279">
    <property type="entry name" value="Metallo-B-lactamas"/>
</dbReference>
<protein>
    <submittedName>
        <fullName evidence="7">MBL fold metallo-hydrolase</fullName>
    </submittedName>
</protein>
<evidence type="ECO:0000256" key="1">
    <source>
        <dbReference type="ARBA" id="ARBA00022801"/>
    </source>
</evidence>
<evidence type="ECO:0000256" key="4">
    <source>
        <dbReference type="ARBA" id="ARBA00048505"/>
    </source>
</evidence>
<evidence type="ECO:0000256" key="3">
    <source>
        <dbReference type="ARBA" id="ARBA00034301"/>
    </source>
</evidence>
<dbReference type="InterPro" id="IPR036866">
    <property type="entry name" value="RibonucZ/Hydroxyglut_hydro"/>
</dbReference>
<dbReference type="Gene3D" id="3.60.15.10">
    <property type="entry name" value="Ribonuclease Z/Hydroxyacylglutathione hydrolase-like"/>
    <property type="match status" value="1"/>
</dbReference>
<dbReference type="SMART" id="SM00849">
    <property type="entry name" value="Lactamase_B"/>
    <property type="match status" value="1"/>
</dbReference>
<dbReference type="Pfam" id="PF12706">
    <property type="entry name" value="Lactamase_B_2"/>
    <property type="match status" value="1"/>
</dbReference>
<dbReference type="GO" id="GO:0016787">
    <property type="term" value="F:hydrolase activity"/>
    <property type="evidence" value="ECO:0007669"/>
    <property type="project" value="UniProtKB-KW"/>
</dbReference>
<gene>
    <name evidence="7" type="ORF">FLT43_03225</name>
    <name evidence="6" type="ORF">M5W83_25115</name>
</gene>
<keyword evidence="1" id="KW-0378">Hydrolase</keyword>
<dbReference type="AlphaFoldDB" id="A0AAP9DR47"/>
<dbReference type="PANTHER" id="PTHR43546">
    <property type="entry name" value="UPF0173 METAL-DEPENDENT HYDROLASE MJ1163-RELATED"/>
    <property type="match status" value="1"/>
</dbReference>
<evidence type="ECO:0000259" key="5">
    <source>
        <dbReference type="SMART" id="SM00849"/>
    </source>
</evidence>
<evidence type="ECO:0000313" key="6">
    <source>
        <dbReference type="EMBL" id="MCY9610436.1"/>
    </source>
</evidence>
<dbReference type="EMBL" id="JAMDMM010000056">
    <property type="protein sequence ID" value="MCY9610436.1"/>
    <property type="molecule type" value="Genomic_DNA"/>
</dbReference>
<reference evidence="7 8" key="1">
    <citation type="submission" date="2019-07" db="EMBL/GenBank/DDBJ databases">
        <title>Paenibacillus thiaminolyticus NRRL B-4156.</title>
        <authorList>
            <person name="Hehnly C."/>
            <person name="Zhang L."/>
        </authorList>
    </citation>
    <scope>NUCLEOTIDE SEQUENCE [LARGE SCALE GENOMIC DNA]</scope>
    <source>
        <strain evidence="7 8">NRRL B-4156</strain>
    </source>
</reference>
<dbReference type="Proteomes" id="UP001209276">
    <property type="component" value="Unassembled WGS sequence"/>
</dbReference>